<evidence type="ECO:0000313" key="21">
    <source>
        <dbReference type="Proteomes" id="UP001431131"/>
    </source>
</evidence>
<dbReference type="AlphaFoldDB" id="A0AAW5DVZ3"/>
<dbReference type="PANTHER" id="PTHR38011">
    <property type="entry name" value="DIHYDROFOLATE REDUCTASE FAMILY PROTEIN (AFU_ORTHOLOGUE AFUA_8G06820)"/>
    <property type="match status" value="1"/>
</dbReference>
<keyword evidence="7 15" id="KW-0479">Metal-binding</keyword>
<feature type="binding site" evidence="17">
    <location>
        <position position="200"/>
    </location>
    <ligand>
        <name>NADP(+)</name>
        <dbReference type="ChEBI" id="CHEBI:58349"/>
    </ligand>
</feature>
<dbReference type="FunFam" id="3.40.140.10:FF:000025">
    <property type="entry name" value="Riboflavin biosynthesis protein RibD"/>
    <property type="match status" value="1"/>
</dbReference>
<dbReference type="GO" id="GO:0008835">
    <property type="term" value="F:diaminohydroxyphosphoribosylaminopyrimidine deaminase activity"/>
    <property type="evidence" value="ECO:0007669"/>
    <property type="project" value="UniProtKB-EC"/>
</dbReference>
<evidence type="ECO:0000256" key="14">
    <source>
        <dbReference type="ARBA" id="ARBA00049886"/>
    </source>
</evidence>
<evidence type="ECO:0000256" key="8">
    <source>
        <dbReference type="ARBA" id="ARBA00022801"/>
    </source>
</evidence>
<feature type="active site" description="Proton donor" evidence="16">
    <location>
        <position position="52"/>
    </location>
</feature>
<comment type="cofactor">
    <cofactor evidence="15 18">
        <name>Zn(2+)</name>
        <dbReference type="ChEBI" id="CHEBI:29105"/>
    </cofactor>
    <text evidence="15 18">Binds 1 zinc ion.</text>
</comment>
<evidence type="ECO:0000256" key="4">
    <source>
        <dbReference type="ARBA" id="ARBA00005259"/>
    </source>
</evidence>
<dbReference type="InterPro" id="IPR002125">
    <property type="entry name" value="CMP_dCMP_dom"/>
</dbReference>
<dbReference type="EC" id="1.1.1.193" evidence="15"/>
<keyword evidence="6 15" id="KW-0686">Riboflavin biosynthesis</keyword>
<feature type="binding site" evidence="17">
    <location>
        <position position="196"/>
    </location>
    <ligand>
        <name>NADP(+)</name>
        <dbReference type="ChEBI" id="CHEBI:58349"/>
    </ligand>
</feature>
<feature type="binding site" evidence="17">
    <location>
        <position position="168"/>
    </location>
    <ligand>
        <name>substrate</name>
    </ligand>
</feature>
<feature type="binding site" evidence="17">
    <location>
        <position position="204"/>
    </location>
    <ligand>
        <name>substrate</name>
    </ligand>
</feature>
<dbReference type="Gene3D" id="3.40.140.10">
    <property type="entry name" value="Cytidine Deaminase, domain 2"/>
    <property type="match status" value="1"/>
</dbReference>
<dbReference type="PANTHER" id="PTHR38011:SF7">
    <property type="entry name" value="2,5-DIAMINO-6-RIBOSYLAMINO-4(3H)-PYRIMIDINONE 5'-PHOSPHATE REDUCTASE"/>
    <property type="match status" value="1"/>
</dbReference>
<dbReference type="NCBIfam" id="TIGR00227">
    <property type="entry name" value="ribD_Cterm"/>
    <property type="match status" value="1"/>
</dbReference>
<dbReference type="SUPFAM" id="SSF53597">
    <property type="entry name" value="Dihydrofolate reductase-like"/>
    <property type="match status" value="1"/>
</dbReference>
<dbReference type="SUPFAM" id="SSF53927">
    <property type="entry name" value="Cytidine deaminase-like"/>
    <property type="match status" value="1"/>
</dbReference>
<dbReference type="GO" id="GO:0008270">
    <property type="term" value="F:zinc ion binding"/>
    <property type="evidence" value="ECO:0007669"/>
    <property type="project" value="InterPro"/>
</dbReference>
<dbReference type="Proteomes" id="UP001431131">
    <property type="component" value="Unassembled WGS sequence"/>
</dbReference>
<dbReference type="PROSITE" id="PS00903">
    <property type="entry name" value="CYT_DCMP_DEAMINASES_1"/>
    <property type="match status" value="1"/>
</dbReference>
<evidence type="ECO:0000259" key="19">
    <source>
        <dbReference type="PROSITE" id="PS51747"/>
    </source>
</evidence>
<keyword evidence="10 15" id="KW-0521">NADP</keyword>
<evidence type="ECO:0000256" key="18">
    <source>
        <dbReference type="PIRSR" id="PIRSR006769-3"/>
    </source>
</evidence>
<keyword evidence="9 15" id="KW-0862">Zinc</keyword>
<feature type="domain" description="CMP/dCMP-type deaminase" evidence="19">
    <location>
        <begin position="1"/>
        <end position="123"/>
    </location>
</feature>
<gene>
    <name evidence="20" type="primary">ribD</name>
    <name evidence="20" type="ORF">MJG50_05685</name>
</gene>
<evidence type="ECO:0000256" key="1">
    <source>
        <dbReference type="ARBA" id="ARBA00002151"/>
    </source>
</evidence>
<comment type="catalytic activity">
    <reaction evidence="14 15">
        <text>2,5-diamino-6-hydroxy-4-(5-phosphoribosylamino)-pyrimidine + H2O + H(+) = 5-amino-6-(5-phospho-D-ribosylamino)uracil + NH4(+)</text>
        <dbReference type="Rhea" id="RHEA:21868"/>
        <dbReference type="ChEBI" id="CHEBI:15377"/>
        <dbReference type="ChEBI" id="CHEBI:15378"/>
        <dbReference type="ChEBI" id="CHEBI:28938"/>
        <dbReference type="ChEBI" id="CHEBI:58453"/>
        <dbReference type="ChEBI" id="CHEBI:58614"/>
        <dbReference type="EC" id="3.5.4.26"/>
    </reaction>
</comment>
<evidence type="ECO:0000256" key="15">
    <source>
        <dbReference type="PIRNR" id="PIRNR006769"/>
    </source>
</evidence>
<feature type="binding site" evidence="17">
    <location>
        <position position="223"/>
    </location>
    <ligand>
        <name>NADP(+)</name>
        <dbReference type="ChEBI" id="CHEBI:58349"/>
    </ligand>
</feature>
<accession>A0AAW5DVZ3</accession>
<evidence type="ECO:0000256" key="17">
    <source>
        <dbReference type="PIRSR" id="PIRSR006769-2"/>
    </source>
</evidence>
<dbReference type="PIRSF" id="PIRSF006769">
    <property type="entry name" value="RibD"/>
    <property type="match status" value="1"/>
</dbReference>
<evidence type="ECO:0000256" key="5">
    <source>
        <dbReference type="ARBA" id="ARBA00007417"/>
    </source>
</evidence>
<comment type="function">
    <text evidence="1 15">Converts 2,5-diamino-6-(ribosylamino)-4(3h)-pyrimidinone 5'-phosphate into 5-amino-6-(ribosylamino)-2,4(1h,3h)-pyrimidinedione 5'-phosphate.</text>
</comment>
<dbReference type="InterPro" id="IPR024072">
    <property type="entry name" value="DHFR-like_dom_sf"/>
</dbReference>
<dbReference type="Pfam" id="PF01872">
    <property type="entry name" value="RibD_C"/>
    <property type="match status" value="1"/>
</dbReference>
<evidence type="ECO:0000313" key="20">
    <source>
        <dbReference type="EMBL" id="MCH1624810.1"/>
    </source>
</evidence>
<evidence type="ECO:0000256" key="11">
    <source>
        <dbReference type="ARBA" id="ARBA00023002"/>
    </source>
</evidence>
<evidence type="ECO:0000256" key="7">
    <source>
        <dbReference type="ARBA" id="ARBA00022723"/>
    </source>
</evidence>
<keyword evidence="8 15" id="KW-0378">Hydrolase</keyword>
<proteinExistence type="inferred from homology"/>
<keyword evidence="12" id="KW-0511">Multifunctional enzyme</keyword>
<keyword evidence="21" id="KW-1185">Reference proteome</keyword>
<dbReference type="NCBIfam" id="TIGR00326">
    <property type="entry name" value="eubact_ribD"/>
    <property type="match status" value="1"/>
</dbReference>
<dbReference type="InterPro" id="IPR011549">
    <property type="entry name" value="RibD_C"/>
</dbReference>
<feature type="binding site" evidence="17">
    <location>
        <begin position="294"/>
        <end position="300"/>
    </location>
    <ligand>
        <name>NADP(+)</name>
        <dbReference type="ChEBI" id="CHEBI:58349"/>
    </ligand>
</feature>
<dbReference type="EC" id="3.5.4.26" evidence="15"/>
<feature type="binding site" evidence="18">
    <location>
        <position position="50"/>
    </location>
    <ligand>
        <name>Zn(2+)</name>
        <dbReference type="ChEBI" id="CHEBI:29105"/>
        <note>catalytic</note>
    </ligand>
</feature>
<dbReference type="InterPro" id="IPR004794">
    <property type="entry name" value="Eubact_RibD"/>
</dbReference>
<dbReference type="Pfam" id="PF00383">
    <property type="entry name" value="dCMP_cyt_deam_1"/>
    <property type="match status" value="1"/>
</dbReference>
<comment type="similarity">
    <text evidence="4 15">In the N-terminal section; belongs to the cytidine and deoxycytidylate deaminase family.</text>
</comment>
<name>A0AAW5DVZ3_9BACI</name>
<feature type="binding site" evidence="17">
    <location>
        <position position="184"/>
    </location>
    <ligand>
        <name>substrate</name>
    </ligand>
</feature>
<feature type="binding site" evidence="18">
    <location>
        <position position="75"/>
    </location>
    <ligand>
        <name>Zn(2+)</name>
        <dbReference type="ChEBI" id="CHEBI:29105"/>
        <note>catalytic</note>
    </ligand>
</feature>
<dbReference type="RefSeq" id="WP_240253524.1">
    <property type="nucleotide sequence ID" value="NZ_JAKTTI010000005.1"/>
</dbReference>
<comment type="similarity">
    <text evidence="5 15">In the C-terminal section; belongs to the HTP reductase family.</text>
</comment>
<organism evidence="20 21">
    <name type="scientific">Fredinandcohnia quinoae</name>
    <dbReference type="NCBI Taxonomy" id="2918902"/>
    <lineage>
        <taxon>Bacteria</taxon>
        <taxon>Bacillati</taxon>
        <taxon>Bacillota</taxon>
        <taxon>Bacilli</taxon>
        <taxon>Bacillales</taxon>
        <taxon>Bacillaceae</taxon>
        <taxon>Fredinandcohnia</taxon>
    </lineage>
</organism>
<dbReference type="GO" id="GO:0050661">
    <property type="term" value="F:NADP binding"/>
    <property type="evidence" value="ECO:0007669"/>
    <property type="project" value="InterPro"/>
</dbReference>
<comment type="pathway">
    <text evidence="2 15">Cofactor biosynthesis; riboflavin biosynthesis; 5-amino-6-(D-ribitylamino)uracil from GTP: step 2/4.</text>
</comment>
<evidence type="ECO:0000256" key="13">
    <source>
        <dbReference type="ARBA" id="ARBA00049861"/>
    </source>
</evidence>
<evidence type="ECO:0000256" key="12">
    <source>
        <dbReference type="ARBA" id="ARBA00023268"/>
    </source>
</evidence>
<dbReference type="CDD" id="cd01284">
    <property type="entry name" value="Riboflavin_deaminase-reductase"/>
    <property type="match status" value="1"/>
</dbReference>
<dbReference type="Gene3D" id="3.40.430.10">
    <property type="entry name" value="Dihydrofolate Reductase, subunit A"/>
    <property type="match status" value="1"/>
</dbReference>
<feature type="binding site" evidence="17">
    <location>
        <position position="292"/>
    </location>
    <ligand>
        <name>substrate</name>
    </ligand>
</feature>
<evidence type="ECO:0000256" key="6">
    <source>
        <dbReference type="ARBA" id="ARBA00022619"/>
    </source>
</evidence>
<dbReference type="GO" id="GO:0008703">
    <property type="term" value="F:5-amino-6-(5-phosphoribosylamino)uracil reductase activity"/>
    <property type="evidence" value="ECO:0007669"/>
    <property type="project" value="UniProtKB-EC"/>
</dbReference>
<comment type="catalytic activity">
    <reaction evidence="13 15">
        <text>5-amino-6-(5-phospho-D-ribitylamino)uracil + NADP(+) = 5-amino-6-(5-phospho-D-ribosylamino)uracil + NADPH + H(+)</text>
        <dbReference type="Rhea" id="RHEA:17845"/>
        <dbReference type="ChEBI" id="CHEBI:15378"/>
        <dbReference type="ChEBI" id="CHEBI:57783"/>
        <dbReference type="ChEBI" id="CHEBI:58349"/>
        <dbReference type="ChEBI" id="CHEBI:58421"/>
        <dbReference type="ChEBI" id="CHEBI:58453"/>
        <dbReference type="EC" id="1.1.1.193"/>
    </reaction>
</comment>
<reference evidence="20" key="1">
    <citation type="submission" date="2022-02" db="EMBL/GenBank/DDBJ databases">
        <title>Fredinandcohnia quinoae sp. nov. isolated from Chenopodium quinoa seeds.</title>
        <authorList>
            <person name="Saati-Santamaria Z."/>
            <person name="Flores-Felix J.D."/>
            <person name="Igual J.M."/>
            <person name="Velazquez E."/>
            <person name="Garcia-Fraile P."/>
            <person name="Martinez-Molina E."/>
        </authorList>
    </citation>
    <scope>NUCLEOTIDE SEQUENCE</scope>
    <source>
        <strain evidence="20">SECRCQ15</strain>
    </source>
</reference>
<dbReference type="GO" id="GO:0009231">
    <property type="term" value="P:riboflavin biosynthetic process"/>
    <property type="evidence" value="ECO:0007669"/>
    <property type="project" value="UniProtKB-KW"/>
</dbReference>
<evidence type="ECO:0000256" key="10">
    <source>
        <dbReference type="ARBA" id="ARBA00022857"/>
    </source>
</evidence>
<sequence length="364" mass="39516">MKDEDYMQLAINIAKVGIGQTNPNPVVGAVIVNDGQVIGIGAHLKAGEAHAEVHALQMAGDKAKNSTIYVTLEPCSHFGKTPPCADLLIKSKVKRVVIGTTDPNPQVSGKGIKKLREAGIEVDLGIMKLQADELNPVYYHYMDTGMPYVTLKSAISLDGKIATSTGESKWITGERARLDVHMYRQIHDAILVGVNTVITDNPSLTTRLPNGNSRNPIRVILDSSLRTPLHSNVIQDDLASTWIIVNKSVKQEKMKPFIEKGIRIIPIQDDIRSIKNVLKLLVENGISSVFVEGGAEINGSFLKERAINQVLTYIAPKLIGGKRAPTSIGGNGIEHMADVFQLSVKSVEQLGDDIKIVSEPIRLG</sequence>
<feature type="binding site" evidence="17">
    <location>
        <position position="207"/>
    </location>
    <ligand>
        <name>substrate</name>
    </ligand>
</feature>
<dbReference type="EMBL" id="JAKTTI010000005">
    <property type="protein sequence ID" value="MCH1624810.1"/>
    <property type="molecule type" value="Genomic_DNA"/>
</dbReference>
<feature type="binding site" evidence="17">
    <location>
        <position position="154"/>
    </location>
    <ligand>
        <name>NADP(+)</name>
        <dbReference type="ChEBI" id="CHEBI:58349"/>
    </ligand>
</feature>
<evidence type="ECO:0000256" key="2">
    <source>
        <dbReference type="ARBA" id="ARBA00004882"/>
    </source>
</evidence>
<evidence type="ECO:0000256" key="3">
    <source>
        <dbReference type="ARBA" id="ARBA00004910"/>
    </source>
</evidence>
<dbReference type="PROSITE" id="PS51747">
    <property type="entry name" value="CYT_DCMP_DEAMINASES_2"/>
    <property type="match status" value="1"/>
</dbReference>
<feature type="binding site" evidence="17">
    <location>
        <position position="170"/>
    </location>
    <ligand>
        <name>NADP(+)</name>
        <dbReference type="ChEBI" id="CHEBI:58349"/>
    </ligand>
</feature>
<dbReference type="InterPro" id="IPR016193">
    <property type="entry name" value="Cytidine_deaminase-like"/>
</dbReference>
<evidence type="ECO:0000256" key="9">
    <source>
        <dbReference type="ARBA" id="ARBA00022833"/>
    </source>
</evidence>
<protein>
    <recommendedName>
        <fullName evidence="15">Riboflavin biosynthesis protein RibD</fullName>
    </recommendedName>
    <domain>
        <recommendedName>
            <fullName evidence="15">Diaminohydroxyphosphoribosylaminopyrimidine deaminase</fullName>
            <shortName evidence="15">DRAP deaminase</shortName>
            <ecNumber evidence="15">3.5.4.26</ecNumber>
        </recommendedName>
        <alternativeName>
            <fullName evidence="15">Riboflavin-specific deaminase</fullName>
        </alternativeName>
    </domain>
    <domain>
        <recommendedName>
            <fullName evidence="15">5-amino-6-(5-phosphoribosylamino)uracil reductase</fullName>
            <ecNumber evidence="15">1.1.1.193</ecNumber>
        </recommendedName>
        <alternativeName>
            <fullName evidence="15">HTP reductase</fullName>
        </alternativeName>
    </domain>
</protein>
<dbReference type="InterPro" id="IPR050765">
    <property type="entry name" value="Riboflavin_Biosynth_HTPR"/>
</dbReference>
<comment type="pathway">
    <text evidence="3 15">Cofactor biosynthesis; riboflavin biosynthesis; 5-amino-6-(D-ribitylamino)uracil from GTP: step 3/4.</text>
</comment>
<feature type="binding site" evidence="18">
    <location>
        <position position="84"/>
    </location>
    <ligand>
        <name>Zn(2+)</name>
        <dbReference type="ChEBI" id="CHEBI:29105"/>
        <note>catalytic</note>
    </ligand>
</feature>
<evidence type="ECO:0000256" key="16">
    <source>
        <dbReference type="PIRSR" id="PIRSR006769-1"/>
    </source>
</evidence>
<dbReference type="InterPro" id="IPR016192">
    <property type="entry name" value="APOBEC/CMP_deaminase_Zn-bd"/>
</dbReference>
<keyword evidence="11 15" id="KW-0560">Oxidoreductase</keyword>
<comment type="caution">
    <text evidence="20">The sequence shown here is derived from an EMBL/GenBank/DDBJ whole genome shotgun (WGS) entry which is preliminary data.</text>
</comment>
<dbReference type="InterPro" id="IPR002734">
    <property type="entry name" value="RibDG_C"/>
</dbReference>